<feature type="coiled-coil region" evidence="4">
    <location>
        <begin position="191"/>
        <end position="218"/>
    </location>
</feature>
<name>A0ABM0MNZ9_SACKO</name>
<keyword evidence="5" id="KW-1185">Reference proteome</keyword>
<evidence type="ECO:0000256" key="1">
    <source>
        <dbReference type="ARBA" id="ARBA00009505"/>
    </source>
</evidence>
<dbReference type="InterPro" id="IPR013919">
    <property type="entry name" value="Pex16"/>
</dbReference>
<dbReference type="GeneID" id="102801421"/>
<comment type="similarity">
    <text evidence="1 3">Belongs to the peroxin-16 family.</text>
</comment>
<keyword evidence="4" id="KW-0175">Coiled coil</keyword>
<organism evidence="5 6">
    <name type="scientific">Saccoglossus kowalevskii</name>
    <name type="common">Acorn worm</name>
    <dbReference type="NCBI Taxonomy" id="10224"/>
    <lineage>
        <taxon>Eukaryota</taxon>
        <taxon>Metazoa</taxon>
        <taxon>Hemichordata</taxon>
        <taxon>Enteropneusta</taxon>
        <taxon>Harrimaniidae</taxon>
        <taxon>Saccoglossus</taxon>
    </lineage>
</organism>
<evidence type="ECO:0000256" key="4">
    <source>
        <dbReference type="SAM" id="Coils"/>
    </source>
</evidence>
<gene>
    <name evidence="6" type="primary">LOC102801421</name>
</gene>
<dbReference type="PANTHER" id="PTHR13299:SF0">
    <property type="entry name" value="PEROXISOMAL MEMBRANE PROTEIN PEX16"/>
    <property type="match status" value="1"/>
</dbReference>
<reference evidence="6" key="1">
    <citation type="submission" date="2025-08" db="UniProtKB">
        <authorList>
            <consortium name="RefSeq"/>
        </authorList>
    </citation>
    <scope>IDENTIFICATION</scope>
    <source>
        <tissue evidence="6">Testes</tissue>
    </source>
</reference>
<accession>A0ABM0MNZ9</accession>
<dbReference type="RefSeq" id="XP_006821740.1">
    <property type="nucleotide sequence ID" value="XM_006821677.1"/>
</dbReference>
<evidence type="ECO:0000313" key="6">
    <source>
        <dbReference type="RefSeq" id="XP_006821740.1"/>
    </source>
</evidence>
<sequence>MEESSSACGRLQFQRVFFAKISAKYRNYCKTYRQWVGKNPEVASQIEHTVKIVSYLIAGRFDRSQELAELVYASSSLLVYINDNILRRASKLKLKLPPRSQYRLMSWLTMIEYIEVFVEIAAKRLWGETGRWIVIVIIQLIKATLRATLLVVEKVGIQSLPPLFPLNREKDIHIPENGDSIEEDELTQSGIDEQNETYEDFEQIYRECDENKEDEKNKAATFVGKRSGRVVRTLNAAPPLLNRTWNLPSTETTEKEEPWSKYLPPTELSKNRIIGESLYIARPLIHLASMFKFGQYSWKPWLLSCGLDLSSLLLMGNSKDLNVNEKAELRRRSIFLLYYLLRSPFYDRYSKARILLALQGLSDKVPLMGLIARPLMEYLPYWQQVYFYNWGY</sequence>
<keyword evidence="3" id="KW-0962">Peroxisome biogenesis</keyword>
<dbReference type="PANTHER" id="PTHR13299">
    <property type="entry name" value="PEROXISOMAL MEMBRANE PROTEIN PEX16"/>
    <property type="match status" value="1"/>
</dbReference>
<proteinExistence type="inferred from homology"/>
<dbReference type="Pfam" id="PF08610">
    <property type="entry name" value="Pex16"/>
    <property type="match status" value="1"/>
</dbReference>
<protein>
    <recommendedName>
        <fullName evidence="2 3">Peroxisomal membrane protein PEX16</fullName>
    </recommendedName>
</protein>
<evidence type="ECO:0000256" key="3">
    <source>
        <dbReference type="RuleBase" id="RU365003"/>
    </source>
</evidence>
<evidence type="ECO:0000256" key="2">
    <source>
        <dbReference type="ARBA" id="ARBA00018577"/>
    </source>
</evidence>
<evidence type="ECO:0000313" key="5">
    <source>
        <dbReference type="Proteomes" id="UP000694865"/>
    </source>
</evidence>
<dbReference type="Proteomes" id="UP000694865">
    <property type="component" value="Unplaced"/>
</dbReference>
<keyword evidence="3" id="KW-0576">Peroxisome</keyword>
<comment type="subcellular location">
    <subcellularLocation>
        <location evidence="3">Peroxisome membrane</location>
    </subcellularLocation>
</comment>